<organism evidence="1 2">
    <name type="scientific">Paenibacillus kyungheensis</name>
    <dbReference type="NCBI Taxonomy" id="1452732"/>
    <lineage>
        <taxon>Bacteria</taxon>
        <taxon>Bacillati</taxon>
        <taxon>Bacillota</taxon>
        <taxon>Bacilli</taxon>
        <taxon>Bacillales</taxon>
        <taxon>Paenibacillaceae</taxon>
        <taxon>Paenibacillus</taxon>
    </lineage>
</organism>
<dbReference type="RefSeq" id="WP_273614578.1">
    <property type="nucleotide sequence ID" value="NZ_CP117416.1"/>
</dbReference>
<dbReference type="EMBL" id="CP117416">
    <property type="protein sequence ID" value="WCT56278.1"/>
    <property type="molecule type" value="Genomic_DNA"/>
</dbReference>
<evidence type="ECO:0000313" key="1">
    <source>
        <dbReference type="EMBL" id="WCT56278.1"/>
    </source>
</evidence>
<name>A0AAX3M4K2_9BACL</name>
<accession>A0AAX3M4K2</accession>
<dbReference type="KEGG" id="pka:PQ456_01740"/>
<dbReference type="Pfam" id="PF14398">
    <property type="entry name" value="ATPgrasp_YheCD"/>
    <property type="match status" value="1"/>
</dbReference>
<proteinExistence type="predicted"/>
<protein>
    <submittedName>
        <fullName evidence="1">YheC/YheD family protein</fullName>
    </submittedName>
</protein>
<dbReference type="Proteomes" id="UP001220509">
    <property type="component" value="Chromosome"/>
</dbReference>
<reference evidence="1 2" key="1">
    <citation type="submission" date="2023-02" db="EMBL/GenBank/DDBJ databases">
        <title>Genome sequence of Paenibacillus kyungheensis KACC 18744.</title>
        <authorList>
            <person name="Kim S."/>
            <person name="Heo J."/>
            <person name="Kwon S.-W."/>
        </authorList>
    </citation>
    <scope>NUCLEOTIDE SEQUENCE [LARGE SCALE GENOMIC DNA]</scope>
    <source>
        <strain evidence="1 2">KACC 18744</strain>
    </source>
</reference>
<dbReference type="AlphaFoldDB" id="A0AAX3M4K2"/>
<sequence>MEKRLSIGMMIGWKIRLDLPLACALIAHSQEVDFFYFYPAGIDEQTRTIEGQAWDGTQWVTGIFAYPDVIYDRMRRKGSDQFGNIYEKLAGIPITHTLRGRSIVKTKVYNVLRGDANLKKSLIPFMTMRDPEKVIEFVHKHQRVIFKADGGASAQNMFTVEVKDDGYEVFDQTYLHTMNQEQMLEVVTVLIERRYCAQKLIQSTTVQEFPFFIRVHVSKDGQGQWMVAFCSVSLSLNPMIKVTNSESTFRVTTTWTRFLNHQFGEQPGGSMDRKIQAYAIEISQYLEQQWGTGFHEIGLDLGIDKQNKIRLFEAGLGIPDTSFHNIELAQPAIAYCQYLVRQSQSS</sequence>
<keyword evidence="2" id="KW-1185">Reference proteome</keyword>
<dbReference type="InterPro" id="IPR026838">
    <property type="entry name" value="YheC/D"/>
</dbReference>
<gene>
    <name evidence="1" type="ORF">PQ456_01740</name>
</gene>
<evidence type="ECO:0000313" key="2">
    <source>
        <dbReference type="Proteomes" id="UP001220509"/>
    </source>
</evidence>